<dbReference type="PANTHER" id="PTHR34039">
    <property type="entry name" value="UPF0102 PROTEIN YRAN"/>
    <property type="match status" value="1"/>
</dbReference>
<dbReference type="NCBIfam" id="NF009151">
    <property type="entry name" value="PRK12497.1-5"/>
    <property type="match status" value="1"/>
</dbReference>
<evidence type="ECO:0000256" key="2">
    <source>
        <dbReference type="HAMAP-Rule" id="MF_00048"/>
    </source>
</evidence>
<name>A0A7T5R3N8_9BACT</name>
<organism evidence="3 4">
    <name type="scientific">Micavibrio aeruginosavorus</name>
    <dbReference type="NCBI Taxonomy" id="349221"/>
    <lineage>
        <taxon>Bacteria</taxon>
        <taxon>Pseudomonadati</taxon>
        <taxon>Bdellovibrionota</taxon>
        <taxon>Bdellovibrionia</taxon>
        <taxon>Bdellovibrionales</taxon>
        <taxon>Pseudobdellovibrionaceae</taxon>
        <taxon>Micavibrio</taxon>
    </lineage>
</organism>
<accession>A0A7T5R3N8</accession>
<sequence length="119" mass="13594">MSRKQTYRDGLRAEAISVFLLRLKGYRILARRYKTPVGEIDIIARRGCVLAFIEVKSRATLAEALSCLTPAMQGRIINAARHFIAAYPDYGDYDMRFDLMALGRGFTVRHLDNAWQTHT</sequence>
<dbReference type="GO" id="GO:0003676">
    <property type="term" value="F:nucleic acid binding"/>
    <property type="evidence" value="ECO:0007669"/>
    <property type="project" value="InterPro"/>
</dbReference>
<gene>
    <name evidence="3" type="ORF">HYS17_04055</name>
</gene>
<protein>
    <recommendedName>
        <fullName evidence="2">UPF0102 protein HYS17_04055</fullName>
    </recommendedName>
</protein>
<dbReference type="Gene3D" id="3.40.1350.10">
    <property type="match status" value="1"/>
</dbReference>
<dbReference type="InterPro" id="IPR011335">
    <property type="entry name" value="Restrct_endonuc-II-like"/>
</dbReference>
<dbReference type="Pfam" id="PF02021">
    <property type="entry name" value="UPF0102"/>
    <property type="match status" value="1"/>
</dbReference>
<dbReference type="Proteomes" id="UP000595362">
    <property type="component" value="Chromosome"/>
</dbReference>
<comment type="similarity">
    <text evidence="1 2">Belongs to the UPF0102 family.</text>
</comment>
<evidence type="ECO:0000256" key="1">
    <source>
        <dbReference type="ARBA" id="ARBA00006738"/>
    </source>
</evidence>
<reference evidence="3 4" key="1">
    <citation type="submission" date="2020-07" db="EMBL/GenBank/DDBJ databases">
        <title>Huge and variable diversity of episymbiotic CPR bacteria and DPANN archaea in groundwater ecosystems.</title>
        <authorList>
            <person name="He C.Y."/>
            <person name="Keren R."/>
            <person name="Whittaker M."/>
            <person name="Farag I.F."/>
            <person name="Doudna J."/>
            <person name="Cate J.H.D."/>
            <person name="Banfield J.F."/>
        </authorList>
    </citation>
    <scope>NUCLEOTIDE SEQUENCE [LARGE SCALE GENOMIC DNA]</scope>
    <source>
        <strain evidence="3">NC_groundwater_70_Ag_B-0.1um_54_66</strain>
    </source>
</reference>
<dbReference type="HAMAP" id="MF_00048">
    <property type="entry name" value="UPF0102"/>
    <property type="match status" value="1"/>
</dbReference>
<dbReference type="PANTHER" id="PTHR34039:SF1">
    <property type="entry name" value="UPF0102 PROTEIN YRAN"/>
    <property type="match status" value="1"/>
</dbReference>
<evidence type="ECO:0000313" key="3">
    <source>
        <dbReference type="EMBL" id="QQG36953.1"/>
    </source>
</evidence>
<dbReference type="EMBL" id="CP066681">
    <property type="protein sequence ID" value="QQG36953.1"/>
    <property type="molecule type" value="Genomic_DNA"/>
</dbReference>
<dbReference type="InterPro" id="IPR003509">
    <property type="entry name" value="UPF0102_YraN-like"/>
</dbReference>
<evidence type="ECO:0000313" key="4">
    <source>
        <dbReference type="Proteomes" id="UP000595362"/>
    </source>
</evidence>
<proteinExistence type="inferred from homology"/>
<dbReference type="SUPFAM" id="SSF52980">
    <property type="entry name" value="Restriction endonuclease-like"/>
    <property type="match status" value="1"/>
</dbReference>
<dbReference type="AlphaFoldDB" id="A0A7T5R3N8"/>
<dbReference type="InterPro" id="IPR011856">
    <property type="entry name" value="tRNA_endonuc-like_dom_sf"/>
</dbReference>